<comment type="caution">
    <text evidence="1">The sequence shown here is derived from an EMBL/GenBank/DDBJ whole genome shotgun (WGS) entry which is preliminary data.</text>
</comment>
<organism evidence="1 2">
    <name type="scientific">Mesorhizobium australicum</name>
    <dbReference type="NCBI Taxonomy" id="536018"/>
    <lineage>
        <taxon>Bacteria</taxon>
        <taxon>Pseudomonadati</taxon>
        <taxon>Pseudomonadota</taxon>
        <taxon>Alphaproteobacteria</taxon>
        <taxon>Hyphomicrobiales</taxon>
        <taxon>Phyllobacteriaceae</taxon>
        <taxon>Mesorhizobium</taxon>
    </lineage>
</organism>
<sequence length="151" mass="16669">MGGVTDEERPGILLSVGVRRVRPEIWNTTVGDRSLVYSSNQTWTIEDNQTVGLAFFRESDGFLVGKPGPLRVNATVLSHEIVAQLTPDTFELIAEPLLLNDLIDRLILQFPGSEGRWQFSTDDPRRLGEVVIGCLDQLKVLNAGQKGAQPL</sequence>
<protein>
    <submittedName>
        <fullName evidence="1">Uncharacterized protein</fullName>
    </submittedName>
</protein>
<keyword evidence="2" id="KW-1185">Reference proteome</keyword>
<name>A0ACC6T7H1_9HYPH</name>
<gene>
    <name evidence="1" type="ORF">NKI81_28620</name>
</gene>
<evidence type="ECO:0000313" key="2">
    <source>
        <dbReference type="Proteomes" id="UP001480082"/>
    </source>
</evidence>
<proteinExistence type="predicted"/>
<dbReference type="Proteomes" id="UP001480082">
    <property type="component" value="Unassembled WGS sequence"/>
</dbReference>
<dbReference type="EMBL" id="JAMYRI010000025">
    <property type="protein sequence ID" value="MER9287835.1"/>
    <property type="molecule type" value="Genomic_DNA"/>
</dbReference>
<accession>A0ACC6T7H1</accession>
<reference evidence="1 2" key="1">
    <citation type="journal article" date="2024" name="Proc. Natl. Acad. Sci. U.S.A.">
        <title>The evolutionary genomics of adaptation to stress in wild rhizobium bacteria.</title>
        <authorList>
            <person name="Kehlet-Delgado H."/>
            <person name="Montoya A.P."/>
            <person name="Jensen K.T."/>
            <person name="Wendlandt C.E."/>
            <person name="Dexheimer C."/>
            <person name="Roberts M."/>
            <person name="Torres Martinez L."/>
            <person name="Friesen M.L."/>
            <person name="Griffitts J.S."/>
            <person name="Porter S.S."/>
        </authorList>
    </citation>
    <scope>NUCLEOTIDE SEQUENCE [LARGE SCALE GENOMIC DNA]</scope>
    <source>
        <strain evidence="1 2">M0468</strain>
    </source>
</reference>
<evidence type="ECO:0000313" key="1">
    <source>
        <dbReference type="EMBL" id="MER9287835.1"/>
    </source>
</evidence>